<dbReference type="Proteomes" id="UP000008229">
    <property type="component" value="Chromosome"/>
</dbReference>
<dbReference type="PANTHER" id="PTHR45138">
    <property type="entry name" value="REGULATORY COMPONENTS OF SENSORY TRANSDUCTION SYSTEM"/>
    <property type="match status" value="1"/>
</dbReference>
<dbReference type="KEGG" id="cwo:Cwoe_0701"/>
<dbReference type="SMART" id="SM00304">
    <property type="entry name" value="HAMP"/>
    <property type="match status" value="1"/>
</dbReference>
<evidence type="ECO:0000259" key="5">
    <source>
        <dbReference type="PROSITE" id="PS50885"/>
    </source>
</evidence>
<dbReference type="Pfam" id="PF00672">
    <property type="entry name" value="HAMP"/>
    <property type="match status" value="1"/>
</dbReference>
<dbReference type="eggNOG" id="COG3706">
    <property type="taxonomic scope" value="Bacteria"/>
</dbReference>
<dbReference type="EMBL" id="CP001854">
    <property type="protein sequence ID" value="ADB49134.1"/>
    <property type="molecule type" value="Genomic_DNA"/>
</dbReference>
<feature type="domain" description="HAMP" evidence="5">
    <location>
        <begin position="264"/>
        <end position="316"/>
    </location>
</feature>
<dbReference type="InterPro" id="IPR029016">
    <property type="entry name" value="GAF-like_dom_sf"/>
</dbReference>
<dbReference type="InterPro" id="IPR050469">
    <property type="entry name" value="Diguanylate_Cyclase"/>
</dbReference>
<evidence type="ECO:0000313" key="8">
    <source>
        <dbReference type="Proteomes" id="UP000008229"/>
    </source>
</evidence>
<dbReference type="GO" id="GO:1902201">
    <property type="term" value="P:negative regulation of bacterial-type flagellum-dependent cell motility"/>
    <property type="evidence" value="ECO:0007669"/>
    <property type="project" value="TreeGrafter"/>
</dbReference>
<dbReference type="PROSITE" id="PS50885">
    <property type="entry name" value="HAMP"/>
    <property type="match status" value="1"/>
</dbReference>
<reference evidence="8" key="2">
    <citation type="submission" date="2010-01" db="EMBL/GenBank/DDBJ databases">
        <title>The complete genome of Conexibacter woesei DSM 14684.</title>
        <authorList>
            <consortium name="US DOE Joint Genome Institute (JGI-PGF)"/>
            <person name="Lucas S."/>
            <person name="Copeland A."/>
            <person name="Lapidus A."/>
            <person name="Glavina del Rio T."/>
            <person name="Dalin E."/>
            <person name="Tice H."/>
            <person name="Bruce D."/>
            <person name="Goodwin L."/>
            <person name="Pitluck S."/>
            <person name="Kyrpides N."/>
            <person name="Mavromatis K."/>
            <person name="Ivanova N."/>
            <person name="Mikhailova N."/>
            <person name="Chertkov O."/>
            <person name="Brettin T."/>
            <person name="Detter J.C."/>
            <person name="Han C."/>
            <person name="Larimer F."/>
            <person name="Land M."/>
            <person name="Hauser L."/>
            <person name="Markowitz V."/>
            <person name="Cheng J.-F."/>
            <person name="Hugenholtz P."/>
            <person name="Woyke T."/>
            <person name="Wu D."/>
            <person name="Pukall R."/>
            <person name="Steenblock K."/>
            <person name="Schneider S."/>
            <person name="Klenk H.-P."/>
            <person name="Eisen J.A."/>
        </authorList>
    </citation>
    <scope>NUCLEOTIDE SEQUENCE [LARGE SCALE GENOMIC DNA]</scope>
    <source>
        <strain evidence="8">DSM 14684 / CIP 108061 / JCM 11494 / NBRC 100937 / ID131577</strain>
    </source>
</reference>
<evidence type="ECO:0000259" key="6">
    <source>
        <dbReference type="PROSITE" id="PS50887"/>
    </source>
</evidence>
<dbReference type="Gene3D" id="6.10.340.10">
    <property type="match status" value="1"/>
</dbReference>
<dbReference type="SUPFAM" id="SSF55781">
    <property type="entry name" value="GAF domain-like"/>
    <property type="match status" value="1"/>
</dbReference>
<dbReference type="NCBIfam" id="TIGR00254">
    <property type="entry name" value="GGDEF"/>
    <property type="match status" value="1"/>
</dbReference>
<proteinExistence type="predicted"/>
<keyword evidence="4" id="KW-0472">Membrane</keyword>
<feature type="domain" description="GGDEF" evidence="6">
    <location>
        <begin position="506"/>
        <end position="639"/>
    </location>
</feature>
<dbReference type="AlphaFoldDB" id="D3F9G7"/>
<dbReference type="InterPro" id="IPR003660">
    <property type="entry name" value="HAMP_dom"/>
</dbReference>
<dbReference type="CDD" id="cd01949">
    <property type="entry name" value="GGDEF"/>
    <property type="match status" value="1"/>
</dbReference>
<dbReference type="InterPro" id="IPR029787">
    <property type="entry name" value="Nucleotide_cyclase"/>
</dbReference>
<dbReference type="SUPFAM" id="SSF158472">
    <property type="entry name" value="HAMP domain-like"/>
    <property type="match status" value="1"/>
</dbReference>
<keyword evidence="2 4" id="KW-1133">Transmembrane helix</keyword>
<keyword evidence="3" id="KW-0175">Coiled coil</keyword>
<dbReference type="eggNOG" id="COG5000">
    <property type="taxonomic scope" value="Bacteria"/>
</dbReference>
<dbReference type="SMART" id="SM00267">
    <property type="entry name" value="GGDEF"/>
    <property type="match status" value="1"/>
</dbReference>
<dbReference type="GO" id="GO:0007165">
    <property type="term" value="P:signal transduction"/>
    <property type="evidence" value="ECO:0007669"/>
    <property type="project" value="InterPro"/>
</dbReference>
<keyword evidence="8" id="KW-1185">Reference proteome</keyword>
<reference evidence="7 8" key="1">
    <citation type="journal article" date="2010" name="Stand. Genomic Sci.">
        <title>Complete genome sequence of Conexibacter woesei type strain (ID131577).</title>
        <authorList>
            <person name="Pukall R."/>
            <person name="Lapidus A."/>
            <person name="Glavina Del Rio T."/>
            <person name="Copeland A."/>
            <person name="Tice H."/>
            <person name="Cheng J.-F."/>
            <person name="Lucas S."/>
            <person name="Chen F."/>
            <person name="Nolan M."/>
            <person name="Bruce D."/>
            <person name="Goodwin L."/>
            <person name="Pitluck S."/>
            <person name="Mavromatis K."/>
            <person name="Ivanova N."/>
            <person name="Ovchinnikova G."/>
            <person name="Pati A."/>
            <person name="Chen A."/>
            <person name="Palaniappan K."/>
            <person name="Land M."/>
            <person name="Hauser L."/>
            <person name="Chang Y.-J."/>
            <person name="Jeffries C.D."/>
            <person name="Chain P."/>
            <person name="Meincke L."/>
            <person name="Sims D."/>
            <person name="Brettin T."/>
            <person name="Detter J.C."/>
            <person name="Rohde M."/>
            <person name="Goeker M."/>
            <person name="Bristow J."/>
            <person name="Eisen J.A."/>
            <person name="Markowitz V."/>
            <person name="Kyrpides N.C."/>
            <person name="Klenk H.-P."/>
            <person name="Hugenholtz P."/>
        </authorList>
    </citation>
    <scope>NUCLEOTIDE SEQUENCE [LARGE SCALE GENOMIC DNA]</scope>
    <source>
        <strain evidence="8">DSM 14684 / CIP 108061 / JCM 11494 / NBRC 100937 / ID131577</strain>
    </source>
</reference>
<evidence type="ECO:0000313" key="7">
    <source>
        <dbReference type="EMBL" id="ADB49134.1"/>
    </source>
</evidence>
<organism evidence="7 8">
    <name type="scientific">Conexibacter woesei (strain DSM 14684 / CCUG 47730 / CIP 108061 / JCM 11494 / NBRC 100937 / ID131577)</name>
    <dbReference type="NCBI Taxonomy" id="469383"/>
    <lineage>
        <taxon>Bacteria</taxon>
        <taxon>Bacillati</taxon>
        <taxon>Actinomycetota</taxon>
        <taxon>Thermoleophilia</taxon>
        <taxon>Solirubrobacterales</taxon>
        <taxon>Conexibacteraceae</taxon>
        <taxon>Conexibacter</taxon>
    </lineage>
</organism>
<dbReference type="FunFam" id="3.30.70.270:FF:000001">
    <property type="entry name" value="Diguanylate cyclase domain protein"/>
    <property type="match status" value="1"/>
</dbReference>
<dbReference type="CDD" id="cd06225">
    <property type="entry name" value="HAMP"/>
    <property type="match status" value="1"/>
</dbReference>
<dbReference type="PANTHER" id="PTHR45138:SF9">
    <property type="entry name" value="DIGUANYLATE CYCLASE DGCM-RELATED"/>
    <property type="match status" value="1"/>
</dbReference>
<name>D3F9G7_CONWI</name>
<protein>
    <submittedName>
        <fullName evidence="7">Diguanylate cyclase</fullName>
    </submittedName>
</protein>
<sequence length="650" mass="68800" precursor="true">MSFRTRLTLFFVLIVIVPMVALGVVVARLVTDSEEGKAAARAGAYAAAATSVYERAAERGARAAAAVGADRELARAIRRGDRRAARTRARLLAREHELVRLLIVRGPGGPSAGNRTASPDSGAFVDLGTPLAIGAGSARIRSRTGRAPLADVEASTIDAEQFVRAVRAPGVEVVVRRGGRLLASTLPAADSRGIPARGDLTRDGTDYVVAGFRAADFAGSEDSVSLLTDVSGTASTVARNRRLAIALLAGFLLLALLGAVVVSRQLQRQIGRFLTAARRIGGGDFSTRVPTEGDDEFAELGSEFNKMSQELEQRIDDLRRERGRLRDSIQRVGETFASNLDSRALIEIGTETAVEAVEATCGRTTLREPAEDAPDGAEPHSVHVGDVDRLATVLAQAEARARATGAPAEATAGDDSALASPIPRALEDSAPHGIVAVARSGRPFDEEERALLGSLAAQTGISLENVELHDQVKRQAVTDELTGLFNHRRFQEVITIEVAAAQRFGQPLGLLMVDIDNFKQVNDTYGHQQGDVVLREVARILLDSSREIDEPARYGGEEMAVALPQTDLDGAFTIAERVRTAVEELAVPRLDGDGLLHVTVSCGVAASASAGKDQLVAAADVALYTAKRTGKNKTVRATDSAAMPAETEQA</sequence>
<dbReference type="GO" id="GO:0005886">
    <property type="term" value="C:plasma membrane"/>
    <property type="evidence" value="ECO:0007669"/>
    <property type="project" value="TreeGrafter"/>
</dbReference>
<dbReference type="GO" id="GO:0052621">
    <property type="term" value="F:diguanylate cyclase activity"/>
    <property type="evidence" value="ECO:0007669"/>
    <property type="project" value="TreeGrafter"/>
</dbReference>
<feature type="coiled-coil region" evidence="3">
    <location>
        <begin position="301"/>
        <end position="328"/>
    </location>
</feature>
<evidence type="ECO:0000256" key="3">
    <source>
        <dbReference type="SAM" id="Coils"/>
    </source>
</evidence>
<feature type="transmembrane region" description="Helical" evidence="4">
    <location>
        <begin position="243"/>
        <end position="262"/>
    </location>
</feature>
<dbReference type="OrthoDB" id="23692at2"/>
<dbReference type="Pfam" id="PF00990">
    <property type="entry name" value="GGDEF"/>
    <property type="match status" value="1"/>
</dbReference>
<dbReference type="RefSeq" id="WP_012932187.1">
    <property type="nucleotide sequence ID" value="NC_013739.1"/>
</dbReference>
<evidence type="ECO:0000256" key="1">
    <source>
        <dbReference type="ARBA" id="ARBA00022692"/>
    </source>
</evidence>
<keyword evidence="1 4" id="KW-0812">Transmembrane</keyword>
<dbReference type="SUPFAM" id="SSF55073">
    <property type="entry name" value="Nucleotide cyclase"/>
    <property type="match status" value="1"/>
</dbReference>
<dbReference type="PROSITE" id="PS50887">
    <property type="entry name" value="GGDEF"/>
    <property type="match status" value="1"/>
</dbReference>
<dbReference type="HOGENOM" id="CLU_021525_0_0_11"/>
<dbReference type="STRING" id="469383.Cwoe_0701"/>
<evidence type="ECO:0000256" key="4">
    <source>
        <dbReference type="SAM" id="Phobius"/>
    </source>
</evidence>
<dbReference type="Gene3D" id="3.30.450.40">
    <property type="match status" value="1"/>
</dbReference>
<accession>D3F9G7</accession>
<gene>
    <name evidence="7" type="ordered locus">Cwoe_0701</name>
</gene>
<dbReference type="Gene3D" id="3.30.70.270">
    <property type="match status" value="1"/>
</dbReference>
<dbReference type="InterPro" id="IPR000160">
    <property type="entry name" value="GGDEF_dom"/>
</dbReference>
<dbReference type="InterPro" id="IPR043128">
    <property type="entry name" value="Rev_trsase/Diguanyl_cyclase"/>
</dbReference>
<evidence type="ECO:0000256" key="2">
    <source>
        <dbReference type="ARBA" id="ARBA00022989"/>
    </source>
</evidence>
<dbReference type="GO" id="GO:0043709">
    <property type="term" value="P:cell adhesion involved in single-species biofilm formation"/>
    <property type="evidence" value="ECO:0007669"/>
    <property type="project" value="TreeGrafter"/>
</dbReference>